<organism evidence="1 2">
    <name type="scientific">Hyalangium rubrum</name>
    <dbReference type="NCBI Taxonomy" id="3103134"/>
    <lineage>
        <taxon>Bacteria</taxon>
        <taxon>Pseudomonadati</taxon>
        <taxon>Myxococcota</taxon>
        <taxon>Myxococcia</taxon>
        <taxon>Myxococcales</taxon>
        <taxon>Cystobacterineae</taxon>
        <taxon>Archangiaceae</taxon>
        <taxon>Hyalangium</taxon>
    </lineage>
</organism>
<dbReference type="RefSeq" id="WP_321544800.1">
    <property type="nucleotide sequence ID" value="NZ_JAXIVS010000002.1"/>
</dbReference>
<comment type="caution">
    <text evidence="1">The sequence shown here is derived from an EMBL/GenBank/DDBJ whole genome shotgun (WGS) entry which is preliminary data.</text>
</comment>
<gene>
    <name evidence="1" type="ORF">SYV04_06775</name>
</gene>
<proteinExistence type="predicted"/>
<dbReference type="Proteomes" id="UP001291309">
    <property type="component" value="Unassembled WGS sequence"/>
</dbReference>
<dbReference type="EMBL" id="JAXIVS010000002">
    <property type="protein sequence ID" value="MDY7226079.1"/>
    <property type="molecule type" value="Genomic_DNA"/>
</dbReference>
<evidence type="ECO:0008006" key="3">
    <source>
        <dbReference type="Google" id="ProtNLM"/>
    </source>
</evidence>
<evidence type="ECO:0000313" key="2">
    <source>
        <dbReference type="Proteomes" id="UP001291309"/>
    </source>
</evidence>
<keyword evidence="2" id="KW-1185">Reference proteome</keyword>
<sequence>MLKTPMNEWILKAVQIETALMALGEIDLPPDVGVLRTEAEEKVRTLLRAWNGRRPLEQVREWKQETQEAGKPRDTELSEVVAELKREGQGYTLHRLTGGGETVETLVAGARAWMAAGGEYYYGHWDAEEQVLEVGRDDETGEPGSGLVLKLTGELVAPSSLEG</sequence>
<accession>A0ABU5GZF3</accession>
<reference evidence="1 2" key="1">
    <citation type="submission" date="2023-12" db="EMBL/GenBank/DDBJ databases">
        <title>the genome sequence of Hyalangium sp. s54d21.</title>
        <authorList>
            <person name="Zhang X."/>
        </authorList>
    </citation>
    <scope>NUCLEOTIDE SEQUENCE [LARGE SCALE GENOMIC DNA]</scope>
    <source>
        <strain evidence="2">s54d21</strain>
    </source>
</reference>
<evidence type="ECO:0000313" key="1">
    <source>
        <dbReference type="EMBL" id="MDY7226079.1"/>
    </source>
</evidence>
<protein>
    <recommendedName>
        <fullName evidence="3">Phage protein</fullName>
    </recommendedName>
</protein>
<name>A0ABU5GZF3_9BACT</name>